<dbReference type="PROSITE" id="PS51257">
    <property type="entry name" value="PROKAR_LIPOPROTEIN"/>
    <property type="match status" value="1"/>
</dbReference>
<dbReference type="OrthoDB" id="9766710at2"/>
<evidence type="ECO:0000313" key="4">
    <source>
        <dbReference type="EMBL" id="TWH71409.1"/>
    </source>
</evidence>
<dbReference type="AlphaFoldDB" id="A0A562IK74"/>
<dbReference type="RefSeq" id="WP_144571403.1">
    <property type="nucleotide sequence ID" value="NZ_VLKG01000005.1"/>
</dbReference>
<evidence type="ECO:0000256" key="3">
    <source>
        <dbReference type="SAM" id="MobiDB-lite"/>
    </source>
</evidence>
<dbReference type="PANTHER" id="PTHR44943">
    <property type="entry name" value="CELLULOSE SYNTHASE OPERON PROTEIN C"/>
    <property type="match status" value="1"/>
</dbReference>
<dbReference type="GO" id="GO:0042802">
    <property type="term" value="F:identical protein binding"/>
    <property type="evidence" value="ECO:0007669"/>
    <property type="project" value="InterPro"/>
</dbReference>
<dbReference type="Gene3D" id="1.25.40.10">
    <property type="entry name" value="Tetratricopeptide repeat domain"/>
    <property type="match status" value="3"/>
</dbReference>
<keyword evidence="2" id="KW-0802">TPR repeat</keyword>
<comment type="caution">
    <text evidence="4">The sequence shown here is derived from an EMBL/GenBank/DDBJ whole genome shotgun (WGS) entry which is preliminary data.</text>
</comment>
<dbReference type="InterPro" id="IPR051685">
    <property type="entry name" value="Ycf3/AcsC/BcsC/TPR_MFPF"/>
</dbReference>
<protein>
    <submittedName>
        <fullName evidence="4">Uncharacterized protein HemY</fullName>
    </submittedName>
</protein>
<sequence length="575" mass="64721">MKKLLALTFALLMGACRPLTPPASHIQEQSTSAEPVKQAAPAAPQAPFTRDTLYSLLVAELAGQRNRFDIALANYAQQAQTTQDPGVAERAFRIAEYLGADQAALDTSLIWARSARDNLDAQRAAAVQLARAGRYEESLVFMEEVLKRQGDSHFDFLALSAVRTDAATRAGLLQSFERLLRKYPDNPQLVFGKAILLHQDGRLEQALDLLERQNKTQAPVPSILLEARLFQELGRNDKALSLLNTSLKQQDDRRLRLAYARLLIEQGNLQAAIAEFSTLLQQNPDDDDLRFSLALVCLEAQAWQEAIVYLDELILRGSHVSAAYFNLGRARQALNEPTEALKAYAQVPVGSNEYLAAKALQTRLLLASGGEKEATQMLSQAREEQPDYAIQLYLLEIEAYTDQKRITPAWQLVQQGLKDFPEDLNLIYTRAMLAERRDDLGQLERDLRFIIEREPENAMALNALGYTLADRTNRLDEASTLIEQAYQINPEDPAILDSMGWVRYRKGNPKEAERWLRRAYEQYQDGEIAAHLGEVLWIQGKRPEARAIWSQAASQDPDNRILKETLKRLTGSEKP</sequence>
<dbReference type="SMART" id="SM00028">
    <property type="entry name" value="TPR"/>
    <property type="match status" value="5"/>
</dbReference>
<dbReference type="InterPro" id="IPR011990">
    <property type="entry name" value="TPR-like_helical_dom_sf"/>
</dbReference>
<feature type="region of interest" description="Disordered" evidence="3">
    <location>
        <begin position="22"/>
        <end position="44"/>
    </location>
</feature>
<evidence type="ECO:0000256" key="1">
    <source>
        <dbReference type="ARBA" id="ARBA00022737"/>
    </source>
</evidence>
<dbReference type="PANTHER" id="PTHR44943:SF8">
    <property type="entry name" value="TPR REPEAT-CONTAINING PROTEIN MJ0263"/>
    <property type="match status" value="1"/>
</dbReference>
<name>A0A562IK74_9GAMM</name>
<dbReference type="Pfam" id="PF13174">
    <property type="entry name" value="TPR_6"/>
    <property type="match status" value="1"/>
</dbReference>
<dbReference type="SUPFAM" id="SSF48452">
    <property type="entry name" value="TPR-like"/>
    <property type="match status" value="2"/>
</dbReference>
<dbReference type="Proteomes" id="UP000319627">
    <property type="component" value="Unassembled WGS sequence"/>
</dbReference>
<proteinExistence type="predicted"/>
<evidence type="ECO:0000313" key="5">
    <source>
        <dbReference type="Proteomes" id="UP000319627"/>
    </source>
</evidence>
<organism evidence="4 5">
    <name type="scientific">Azomonas agilis</name>
    <dbReference type="NCBI Taxonomy" id="116849"/>
    <lineage>
        <taxon>Bacteria</taxon>
        <taxon>Pseudomonadati</taxon>
        <taxon>Pseudomonadota</taxon>
        <taxon>Gammaproteobacteria</taxon>
        <taxon>Pseudomonadales</taxon>
        <taxon>Pseudomonadaceae</taxon>
        <taxon>Azomonas</taxon>
    </lineage>
</organism>
<dbReference type="Pfam" id="PF13432">
    <property type="entry name" value="TPR_16"/>
    <property type="match status" value="3"/>
</dbReference>
<keyword evidence="5" id="KW-1185">Reference proteome</keyword>
<dbReference type="Pfam" id="PF14559">
    <property type="entry name" value="TPR_19"/>
    <property type="match status" value="1"/>
</dbReference>
<accession>A0A562IK74</accession>
<keyword evidence="1" id="KW-0677">Repeat</keyword>
<reference evidence="4 5" key="1">
    <citation type="submission" date="2019-07" db="EMBL/GenBank/DDBJ databases">
        <title>Genomic Encyclopedia of Type Strains, Phase I: the one thousand microbial genomes (KMG-I) project.</title>
        <authorList>
            <person name="Kyrpides N."/>
        </authorList>
    </citation>
    <scope>NUCLEOTIDE SEQUENCE [LARGE SCALE GENOMIC DNA]</scope>
    <source>
        <strain evidence="4 5">DSM 375</strain>
    </source>
</reference>
<dbReference type="InterPro" id="IPR019734">
    <property type="entry name" value="TPR_rpt"/>
</dbReference>
<gene>
    <name evidence="4" type="ORF">LX59_01693</name>
</gene>
<evidence type="ECO:0000256" key="2">
    <source>
        <dbReference type="ARBA" id="ARBA00022803"/>
    </source>
</evidence>
<dbReference type="EMBL" id="VLKG01000005">
    <property type="protein sequence ID" value="TWH71409.1"/>
    <property type="molecule type" value="Genomic_DNA"/>
</dbReference>